<keyword evidence="3" id="KW-1185">Reference proteome</keyword>
<dbReference type="OrthoDB" id="3432781at2759"/>
<feature type="non-terminal residue" evidence="2">
    <location>
        <position position="1"/>
    </location>
</feature>
<dbReference type="STRING" id="1283841.A0A084QEM2"/>
<dbReference type="Proteomes" id="UP000028524">
    <property type="component" value="Unassembled WGS sequence"/>
</dbReference>
<evidence type="ECO:0000256" key="1">
    <source>
        <dbReference type="SAM" id="MobiDB-lite"/>
    </source>
</evidence>
<dbReference type="Pfam" id="PF13095">
    <property type="entry name" value="FTA2"/>
    <property type="match status" value="1"/>
</dbReference>
<name>A0A084QEM2_STAC4</name>
<dbReference type="InterPro" id="IPR025213">
    <property type="entry name" value="Sim4_Fta2"/>
</dbReference>
<reference evidence="2 3" key="1">
    <citation type="journal article" date="2014" name="BMC Genomics">
        <title>Comparative genome sequencing reveals chemotype-specific gene clusters in the toxigenic black mold Stachybotrys.</title>
        <authorList>
            <person name="Semeiks J."/>
            <person name="Borek D."/>
            <person name="Otwinowski Z."/>
            <person name="Grishin N.V."/>
        </authorList>
    </citation>
    <scope>NUCLEOTIDE SEQUENCE [LARGE SCALE GENOMIC DNA]</scope>
    <source>
        <strain evidence="2 3">IBT 40285</strain>
    </source>
</reference>
<accession>A0A084QEM2</accession>
<organism evidence="2 3">
    <name type="scientific">Stachybotrys chlorohalonatus (strain IBT 40285)</name>
    <dbReference type="NCBI Taxonomy" id="1283841"/>
    <lineage>
        <taxon>Eukaryota</taxon>
        <taxon>Fungi</taxon>
        <taxon>Dikarya</taxon>
        <taxon>Ascomycota</taxon>
        <taxon>Pezizomycotina</taxon>
        <taxon>Sordariomycetes</taxon>
        <taxon>Hypocreomycetidae</taxon>
        <taxon>Hypocreales</taxon>
        <taxon>Stachybotryaceae</taxon>
        <taxon>Stachybotrys</taxon>
    </lineage>
</organism>
<feature type="region of interest" description="Disordered" evidence="1">
    <location>
        <begin position="1"/>
        <end position="94"/>
    </location>
</feature>
<feature type="compositionally biased region" description="Basic and acidic residues" evidence="1">
    <location>
        <begin position="68"/>
        <end position="86"/>
    </location>
</feature>
<evidence type="ECO:0000313" key="3">
    <source>
        <dbReference type="Proteomes" id="UP000028524"/>
    </source>
</evidence>
<gene>
    <name evidence="2" type="ORF">S40285_06404</name>
</gene>
<evidence type="ECO:0000313" key="2">
    <source>
        <dbReference type="EMBL" id="KFA62407.1"/>
    </source>
</evidence>
<protein>
    <submittedName>
        <fullName evidence="2">Uncharacterized protein</fullName>
    </submittedName>
</protein>
<dbReference type="AlphaFoldDB" id="A0A084QEM2"/>
<dbReference type="HOGENOM" id="CLU_042091_1_0_1"/>
<dbReference type="InParanoid" id="A0A084QEM2"/>
<dbReference type="EMBL" id="KL660797">
    <property type="protein sequence ID" value="KFA62407.1"/>
    <property type="molecule type" value="Genomic_DNA"/>
</dbReference>
<proteinExistence type="predicted"/>
<sequence length="354" mass="40776">RITYGTHKSSRERQTCLKTSGEANETSRENDNARNNWCPKGGVTGGGQSSGPQSGRASRSGDSGPKASIEKSREKSREKSPSKEKLPPCPGPKLHIFRHHDEPIEWLERLDQNRDEEHDMQGYVFRVRIKSKEYALKLFKDFDPETLRYYWEACFDDEVDPKIISHYLDPFYCECRAYGRIQEALKDGTIKSNPAVPCYGYMYLGAKDERILEDSGVTLRDEDSDSESRESTEEPAPIRAIVKKLARPISGVTVRRQGKILVDIETLNMLKIYNRDVRAENFRDGLLVDFGFSFTEPNIFLEDYDEARLRGLYLHDRGMFEDMLNDEKINIKVDIFGERRTDNKRRAGRKLTAK</sequence>
<feature type="compositionally biased region" description="Low complexity" evidence="1">
    <location>
        <begin position="50"/>
        <end position="61"/>
    </location>
</feature>
<dbReference type="OMA" id="VPCYGYM"/>